<name>A0AA40E4Z7_9PEZI</name>
<keyword evidence="3" id="KW-0408">Iron</keyword>
<dbReference type="Proteomes" id="UP001172101">
    <property type="component" value="Unassembled WGS sequence"/>
</dbReference>
<evidence type="ECO:0000313" key="5">
    <source>
        <dbReference type="Proteomes" id="UP001172101"/>
    </source>
</evidence>
<dbReference type="InterPro" id="IPR051178">
    <property type="entry name" value="TfdA_dioxygenase"/>
</dbReference>
<dbReference type="PANTHER" id="PTHR43779">
    <property type="entry name" value="DIOXYGENASE RV0097-RELATED"/>
    <property type="match status" value="1"/>
</dbReference>
<dbReference type="PANTHER" id="PTHR43779:SF2">
    <property type="entry name" value="ALPHA-KETOGLUTARATE-DEPENDENT XANTHINE DIOXYGENASE XAN1"/>
    <property type="match status" value="1"/>
</dbReference>
<organism evidence="4 5">
    <name type="scientific">Lasiosphaeria miniovina</name>
    <dbReference type="NCBI Taxonomy" id="1954250"/>
    <lineage>
        <taxon>Eukaryota</taxon>
        <taxon>Fungi</taxon>
        <taxon>Dikarya</taxon>
        <taxon>Ascomycota</taxon>
        <taxon>Pezizomycotina</taxon>
        <taxon>Sordariomycetes</taxon>
        <taxon>Sordariomycetidae</taxon>
        <taxon>Sordariales</taxon>
        <taxon>Lasiosphaeriaceae</taxon>
        <taxon>Lasiosphaeria</taxon>
    </lineage>
</organism>
<evidence type="ECO:0000256" key="1">
    <source>
        <dbReference type="ARBA" id="ARBA00001954"/>
    </source>
</evidence>
<dbReference type="Gene3D" id="3.60.130.10">
    <property type="entry name" value="Clavaminate synthase-like"/>
    <property type="match status" value="1"/>
</dbReference>
<dbReference type="SUPFAM" id="SSF51197">
    <property type="entry name" value="Clavaminate synthase-like"/>
    <property type="match status" value="1"/>
</dbReference>
<dbReference type="GeneID" id="85326806"/>
<sequence length="134" mass="14803">MTALATSSDGLGLVSEGKELALAQLPERNPERWQLALLIYPSAVRQLHLGDGAVVEDLERVRSIVHSLQRGRTTLNRVYAHDWDEGDFALFYSRGTLHFLVGAFVEDEVRLFRQCNVVASEFPVGPLPEGTVAA</sequence>
<dbReference type="RefSeq" id="XP_060300150.1">
    <property type="nucleotide sequence ID" value="XM_060443536.1"/>
</dbReference>
<evidence type="ECO:0000256" key="2">
    <source>
        <dbReference type="ARBA" id="ARBA00023002"/>
    </source>
</evidence>
<dbReference type="InterPro" id="IPR042098">
    <property type="entry name" value="TauD-like_sf"/>
</dbReference>
<gene>
    <name evidence="4" type="ORF">B0T26DRAFT_738035</name>
</gene>
<protein>
    <submittedName>
        <fullName evidence="4">Uncharacterized protein</fullName>
    </submittedName>
</protein>
<evidence type="ECO:0000256" key="3">
    <source>
        <dbReference type="ARBA" id="ARBA00023004"/>
    </source>
</evidence>
<reference evidence="4" key="1">
    <citation type="submission" date="2023-06" db="EMBL/GenBank/DDBJ databases">
        <title>Genome-scale phylogeny and comparative genomics of the fungal order Sordariales.</title>
        <authorList>
            <consortium name="Lawrence Berkeley National Laboratory"/>
            <person name="Hensen N."/>
            <person name="Bonometti L."/>
            <person name="Westerberg I."/>
            <person name="Brannstrom I.O."/>
            <person name="Guillou S."/>
            <person name="Cros-Aarteil S."/>
            <person name="Calhoun S."/>
            <person name="Haridas S."/>
            <person name="Kuo A."/>
            <person name="Mondo S."/>
            <person name="Pangilinan J."/>
            <person name="Riley R."/>
            <person name="LaButti K."/>
            <person name="Andreopoulos B."/>
            <person name="Lipzen A."/>
            <person name="Chen C."/>
            <person name="Yanf M."/>
            <person name="Daum C."/>
            <person name="Ng V."/>
            <person name="Clum A."/>
            <person name="Steindorff A."/>
            <person name="Ohm R."/>
            <person name="Martin F."/>
            <person name="Silar P."/>
            <person name="Natvig D."/>
            <person name="Lalanne C."/>
            <person name="Gautier V."/>
            <person name="Ament-velasquez S.L."/>
            <person name="Kruys A."/>
            <person name="Hutchinson M.I."/>
            <person name="Powell A.J."/>
            <person name="Barry K."/>
            <person name="Miller A.N."/>
            <person name="Grigoriev I.V."/>
            <person name="Debuchy R."/>
            <person name="Gladieux P."/>
            <person name="Thoren M.H."/>
            <person name="Johannesson H."/>
        </authorList>
    </citation>
    <scope>NUCLEOTIDE SEQUENCE</scope>
    <source>
        <strain evidence="4">SMH2392-1A</strain>
    </source>
</reference>
<evidence type="ECO:0000313" key="4">
    <source>
        <dbReference type="EMBL" id="KAK0727295.1"/>
    </source>
</evidence>
<keyword evidence="2" id="KW-0560">Oxidoreductase</keyword>
<comment type="cofactor">
    <cofactor evidence="1">
        <name>Fe(2+)</name>
        <dbReference type="ChEBI" id="CHEBI:29033"/>
    </cofactor>
</comment>
<dbReference type="AlphaFoldDB" id="A0AA40E4Z7"/>
<dbReference type="EMBL" id="JAUIRO010000002">
    <property type="protein sequence ID" value="KAK0727295.1"/>
    <property type="molecule type" value="Genomic_DNA"/>
</dbReference>
<accession>A0AA40E4Z7</accession>
<keyword evidence="5" id="KW-1185">Reference proteome</keyword>
<dbReference type="GO" id="GO:0016491">
    <property type="term" value="F:oxidoreductase activity"/>
    <property type="evidence" value="ECO:0007669"/>
    <property type="project" value="UniProtKB-KW"/>
</dbReference>
<comment type="caution">
    <text evidence="4">The sequence shown here is derived from an EMBL/GenBank/DDBJ whole genome shotgun (WGS) entry which is preliminary data.</text>
</comment>
<proteinExistence type="predicted"/>